<gene>
    <name evidence="23" type="ORF">PHAECO_LOCUS720</name>
</gene>
<comment type="function">
    <text evidence="14">Associates with the striatin-interacting phosphatase and kinase (STRIPAK) core complex, forming the extended (SIKE1:SLMAP)STRIPAK complex. The (SIKE1:SLMAP)STRIPAK complex dephosphorylates STK3 leading to the inhibition of Hippo signaling and the control of cell growth. May play a role during myoblast fusion.</text>
</comment>
<keyword evidence="8" id="KW-0256">Endoplasmic reticulum</keyword>
<keyword evidence="9 21" id="KW-1133">Transmembrane helix</keyword>
<keyword evidence="24" id="KW-1185">Reference proteome</keyword>
<evidence type="ECO:0000256" key="17">
    <source>
        <dbReference type="ARBA" id="ARBA00066015"/>
    </source>
</evidence>
<dbReference type="PANTHER" id="PTHR15715:SF37">
    <property type="entry name" value="LD47843P"/>
    <property type="match status" value="1"/>
</dbReference>
<feature type="region of interest" description="Disordered" evidence="20">
    <location>
        <begin position="597"/>
        <end position="618"/>
    </location>
</feature>
<dbReference type="InterPro" id="IPR000253">
    <property type="entry name" value="FHA_dom"/>
</dbReference>
<keyword evidence="11" id="KW-0496">Mitochondrion</keyword>
<feature type="compositionally biased region" description="Basic and acidic residues" evidence="20">
    <location>
        <begin position="597"/>
        <end position="608"/>
    </location>
</feature>
<feature type="compositionally biased region" description="Basic and acidic residues" evidence="20">
    <location>
        <begin position="449"/>
        <end position="459"/>
    </location>
</feature>
<keyword evidence="4" id="KW-1003">Cell membrane</keyword>
<evidence type="ECO:0000313" key="23">
    <source>
        <dbReference type="EMBL" id="CAG9812525.1"/>
    </source>
</evidence>
<dbReference type="PANTHER" id="PTHR15715">
    <property type="entry name" value="CENTROSOMAL PROTEIN OF 170 KDA"/>
    <property type="match status" value="1"/>
</dbReference>
<evidence type="ECO:0000256" key="6">
    <source>
        <dbReference type="ARBA" id="ARBA00022553"/>
    </source>
</evidence>
<evidence type="ECO:0000256" key="10">
    <source>
        <dbReference type="ARBA" id="ARBA00023054"/>
    </source>
</evidence>
<evidence type="ECO:0000256" key="13">
    <source>
        <dbReference type="ARBA" id="ARBA00023212"/>
    </source>
</evidence>
<name>A0A9N9S6Y7_PHACE</name>
<evidence type="ECO:0000256" key="12">
    <source>
        <dbReference type="ARBA" id="ARBA00023136"/>
    </source>
</evidence>
<evidence type="ECO:0000256" key="14">
    <source>
        <dbReference type="ARBA" id="ARBA00057671"/>
    </source>
</evidence>
<evidence type="ECO:0000256" key="2">
    <source>
        <dbReference type="ARBA" id="ARBA00004304"/>
    </source>
</evidence>
<keyword evidence="7 21" id="KW-0812">Transmembrane</keyword>
<feature type="compositionally biased region" description="Basic and acidic residues" evidence="20">
    <location>
        <begin position="469"/>
        <end position="478"/>
    </location>
</feature>
<keyword evidence="5" id="KW-0963">Cytoplasm</keyword>
<evidence type="ECO:0000256" key="11">
    <source>
        <dbReference type="ARBA" id="ARBA00023128"/>
    </source>
</evidence>
<dbReference type="InterPro" id="IPR008984">
    <property type="entry name" value="SMAD_FHA_dom_sf"/>
</dbReference>
<protein>
    <recommendedName>
        <fullName evidence="18">Sarcolemmal membrane-associated protein</fullName>
    </recommendedName>
</protein>
<evidence type="ECO:0000259" key="22">
    <source>
        <dbReference type="PROSITE" id="PS50006"/>
    </source>
</evidence>
<dbReference type="AlphaFoldDB" id="A0A9N9S6Y7"/>
<proteinExistence type="inferred from homology"/>
<dbReference type="GO" id="GO:0005789">
    <property type="term" value="C:endoplasmic reticulum membrane"/>
    <property type="evidence" value="ECO:0007669"/>
    <property type="project" value="UniProtKB-SubCell"/>
</dbReference>
<dbReference type="PROSITE" id="PS50006">
    <property type="entry name" value="FHA_DOMAIN"/>
    <property type="match status" value="1"/>
</dbReference>
<dbReference type="CDD" id="cd22679">
    <property type="entry name" value="FHA_SLMAP"/>
    <property type="match status" value="1"/>
</dbReference>
<organism evidence="23 24">
    <name type="scientific">Phaedon cochleariae</name>
    <name type="common">Mustard beetle</name>
    <dbReference type="NCBI Taxonomy" id="80249"/>
    <lineage>
        <taxon>Eukaryota</taxon>
        <taxon>Metazoa</taxon>
        <taxon>Ecdysozoa</taxon>
        <taxon>Arthropoda</taxon>
        <taxon>Hexapoda</taxon>
        <taxon>Insecta</taxon>
        <taxon>Pterygota</taxon>
        <taxon>Neoptera</taxon>
        <taxon>Endopterygota</taxon>
        <taxon>Coleoptera</taxon>
        <taxon>Polyphaga</taxon>
        <taxon>Cucujiformia</taxon>
        <taxon>Chrysomeloidea</taxon>
        <taxon>Chrysomelidae</taxon>
        <taxon>Chrysomelinae</taxon>
        <taxon>Chrysomelini</taxon>
        <taxon>Phaedon</taxon>
    </lineage>
</organism>
<evidence type="ECO:0000256" key="1">
    <source>
        <dbReference type="ARBA" id="ARBA00004300"/>
    </source>
</evidence>
<reference evidence="23" key="2">
    <citation type="submission" date="2022-10" db="EMBL/GenBank/DDBJ databases">
        <authorList>
            <consortium name="ENA_rothamsted_submissions"/>
            <consortium name="culmorum"/>
            <person name="King R."/>
        </authorList>
    </citation>
    <scope>NUCLEOTIDE SEQUENCE</scope>
</reference>
<dbReference type="GO" id="GO:0031966">
    <property type="term" value="C:mitochondrial membrane"/>
    <property type="evidence" value="ECO:0007669"/>
    <property type="project" value="UniProtKB-SubCell"/>
</dbReference>
<dbReference type="EMBL" id="OU896707">
    <property type="protein sequence ID" value="CAG9812525.1"/>
    <property type="molecule type" value="Genomic_DNA"/>
</dbReference>
<dbReference type="FunFam" id="2.60.200.20:FF:000003">
    <property type="entry name" value="sarcolemmal membrane-associated protein isoform X2"/>
    <property type="match status" value="1"/>
</dbReference>
<dbReference type="Proteomes" id="UP001153737">
    <property type="component" value="Chromosome 1"/>
</dbReference>
<dbReference type="Gene3D" id="2.60.200.20">
    <property type="match status" value="1"/>
</dbReference>
<evidence type="ECO:0000256" key="20">
    <source>
        <dbReference type="SAM" id="MobiDB-lite"/>
    </source>
</evidence>
<evidence type="ECO:0000256" key="8">
    <source>
        <dbReference type="ARBA" id="ARBA00022824"/>
    </source>
</evidence>
<dbReference type="InterPro" id="IPR051176">
    <property type="entry name" value="Cent_Immune-Sig_Mod"/>
</dbReference>
<feature type="transmembrane region" description="Helical" evidence="21">
    <location>
        <begin position="671"/>
        <end position="687"/>
    </location>
</feature>
<dbReference type="GO" id="GO:0042383">
    <property type="term" value="C:sarcolemma"/>
    <property type="evidence" value="ECO:0007669"/>
    <property type="project" value="UniProtKB-SubCell"/>
</dbReference>
<comment type="subcellular location">
    <subcellularLocation>
        <location evidence="15">Cell membrane</location>
        <location evidence="15">Sarcolemma</location>
        <topology evidence="15">Single-pass type IV membrane protein</topology>
    </subcellularLocation>
    <subcellularLocation>
        <location evidence="1">Cytoplasm</location>
        <location evidence="1">Cytoskeleton</location>
        <location evidence="1">Microtubule organizing center</location>
        <location evidence="1">Centrosome</location>
    </subcellularLocation>
    <subcellularLocation>
        <location evidence="3">Endoplasmic reticulum membrane</location>
        <topology evidence="3">Single-pass membrane protein</topology>
    </subcellularLocation>
    <subcellularLocation>
        <location evidence="2">Mitochondrion membrane</location>
        <topology evidence="2">Single-pass membrane protein</topology>
    </subcellularLocation>
</comment>
<keyword evidence="6" id="KW-0597">Phosphoprotein</keyword>
<dbReference type="OrthoDB" id="687730at2759"/>
<dbReference type="SUPFAM" id="SSF49879">
    <property type="entry name" value="SMAD/FHA domain"/>
    <property type="match status" value="1"/>
</dbReference>
<keyword evidence="13" id="KW-0206">Cytoskeleton</keyword>
<reference evidence="23" key="1">
    <citation type="submission" date="2022-01" db="EMBL/GenBank/DDBJ databases">
        <authorList>
            <person name="King R."/>
        </authorList>
    </citation>
    <scope>NUCLEOTIDE SEQUENCE</scope>
</reference>
<evidence type="ECO:0000256" key="3">
    <source>
        <dbReference type="ARBA" id="ARBA00004389"/>
    </source>
</evidence>
<feature type="region of interest" description="Disordered" evidence="20">
    <location>
        <begin position="432"/>
        <end position="497"/>
    </location>
</feature>
<evidence type="ECO:0000256" key="21">
    <source>
        <dbReference type="SAM" id="Phobius"/>
    </source>
</evidence>
<evidence type="ECO:0000256" key="9">
    <source>
        <dbReference type="ARBA" id="ARBA00022989"/>
    </source>
</evidence>
<keyword evidence="12 21" id="KW-0472">Membrane</keyword>
<dbReference type="Pfam" id="PF00498">
    <property type="entry name" value="FHA"/>
    <property type="match status" value="1"/>
</dbReference>
<comment type="similarity">
    <text evidence="16">Belongs to the SLMAP family.</text>
</comment>
<evidence type="ECO:0000256" key="18">
    <source>
        <dbReference type="ARBA" id="ARBA00074026"/>
    </source>
</evidence>
<feature type="domain" description="FHA" evidence="22">
    <location>
        <begin position="57"/>
        <end position="112"/>
    </location>
</feature>
<evidence type="ECO:0000256" key="19">
    <source>
        <dbReference type="SAM" id="Coils"/>
    </source>
</evidence>
<feature type="coiled-coil region" evidence="19">
    <location>
        <begin position="247"/>
        <end position="359"/>
    </location>
</feature>
<dbReference type="SMART" id="SM00240">
    <property type="entry name" value="FHA"/>
    <property type="match status" value="1"/>
</dbReference>
<comment type="subunit">
    <text evidence="17">Homodimer. Interacts with myosin. Interacts with SIKE1 and both associate with the STRIPAK core complex composed of PP2A catalytic and scaffolding subunits, the striatins (PP2A regulatory subunits), the striatin-associated proteins MOB4, STRIP1 and STRIP2, PDCD10 and members of the STE20 kinases, such as STK24 and STK26. Interacts (via FHA domain) with STK3 (when phosphorylated); the interaction associates STK3 with the STRIPAK complex.</text>
</comment>
<accession>A0A9N9S6Y7</accession>
<keyword evidence="10 19" id="KW-0175">Coiled coil</keyword>
<evidence type="ECO:0000256" key="15">
    <source>
        <dbReference type="ARBA" id="ARBA00060409"/>
    </source>
</evidence>
<evidence type="ECO:0000256" key="7">
    <source>
        <dbReference type="ARBA" id="ARBA00022692"/>
    </source>
</evidence>
<sequence>MVVVSDNWVKYDLSYPSQPDNSNAVIATDNMTAKAILTCRPNSHLFQDRTLSLEQPLKVGRSVARAKPTATNAIFDCKVLSRHHALLWYENGKFYLQDTKSSNGTFVNNNRLTAESENHELSSGDIVQFGVDVVENNRKVTHGCIIATIKLFLPDGKEAKASPIDYEDRHGMVPLDDLYRLNRIIQEANQREQGLERKLSALQRVIDDTRRSAEDSWQAYVGEERLLSRVSALETRLQQTGKSWGGEDRLKEEVARLQDDNEAYQVAAKEALGKLHAERLQAVALAIEQERARLSAEQEAMLAKEQFEHAQIELEVLARKLTDHMNDADSQRMKLEEREQELEAKLESESGKLLDLQLKLHEMNALSLQDFQKIVSLECLRQDLIYNDDDVKCKEELIAENEDCESLMNKTNGVENHINLTVGPVEEKAELENTIDEKSDSEDSCGGLSEKKQNQEEVRQVTFNLPEECQTRIDNSDESHDESDTTAENDNEKDIYSSDVDSKTLKYQFQSAQKELKQKIEVLESIAKANKAKIAELDKALDDEKSLAQRRLEDNQHLRQDFVLLQQKWKESCNENQQYKDRVQCLGDELESAQEKLKEFSETAKEKREEEEESSPSNLVPYERLMQVEEELVALKDRFARVAEDKLKQQRELTALTEQYRAVCDRSHNKYFFYVAPLVFMVLYLLVRNRQLFLQKTKDSN</sequence>
<feature type="compositionally biased region" description="Acidic residues" evidence="20">
    <location>
        <begin position="479"/>
        <end position="489"/>
    </location>
</feature>
<evidence type="ECO:0000256" key="16">
    <source>
        <dbReference type="ARBA" id="ARBA00061687"/>
    </source>
</evidence>
<evidence type="ECO:0000256" key="4">
    <source>
        <dbReference type="ARBA" id="ARBA00022475"/>
    </source>
</evidence>
<feature type="coiled-coil region" evidence="19">
    <location>
        <begin position="178"/>
        <end position="212"/>
    </location>
</feature>
<evidence type="ECO:0000256" key="5">
    <source>
        <dbReference type="ARBA" id="ARBA00022490"/>
    </source>
</evidence>
<dbReference type="GO" id="GO:0005813">
    <property type="term" value="C:centrosome"/>
    <property type="evidence" value="ECO:0007669"/>
    <property type="project" value="UniProtKB-SubCell"/>
</dbReference>
<evidence type="ECO:0000313" key="24">
    <source>
        <dbReference type="Proteomes" id="UP001153737"/>
    </source>
</evidence>